<name>A0A086J3N6_NEMA1</name>
<sequence>MKMEMKPHECLYKRNNRQISIKLLAKVLLMVSLLAMQNVFGLLSRQCADNVLEELVEKFEKYGIELNMDGPLNPIMLFLCDKMDTLYNRRFNSPYSPEQSSDGKEMCCMQTMDKKPDSIYPLVKEEDRLSTCSKEHYNALVNMFPSPDRKISIYPKEGCKDSFTSFLKSEHVKEYAHKILAVLLLQTEGMDVQLRIEDEESECPMLVWSNKNNDKDTFSVPIDIAGSTEEQKSSSSNEELSIKKKGSQTMQTIKYFINEELYKKVDIDKIRWLQSDLDESLLWDEFSATPAWLIQSYIYYYLETKEDLIKLYCEIIQKVIASKLDTTPIGYLDVAWRFFRKIPTPDKKELKTFECWEMFKELKDLIEAEERFQVLPFADNSQLPAKTTVEENTPPEEGLIPSDIESVVLTLLCIFVYDPMANAYNVDHLPNIPEEVKNLFCISSIHTCVSSNPSEISSDPATSNLPSNSMPIIQVGKEIPQEALSKWSEIIQNLVKEDKDISYTTIEDRRMIDPNILNILIIMIKVTGMDYKKYMEEMREYIQEYQEARFDNKIRDYVARTFSQMSRESLGNQTIHDWCLEPSTSSEDKNPRRICVEFRDGFIKSSDAKEIMTKFMYIYYATQNKAQRIDIYLTSTKEIYLRINKYIRKFNSPRIFELKTKLSKVAKTNYTIYALSKCAESMDISNTDYNDEMIDLAQIYERMRSGYFNQDFHY</sequence>
<dbReference type="Proteomes" id="UP000054524">
    <property type="component" value="Unassembled WGS sequence"/>
</dbReference>
<keyword evidence="2" id="KW-1185">Reference proteome</keyword>
<protein>
    <submittedName>
        <fullName evidence="1">Uncharacterized protein</fullName>
    </submittedName>
</protein>
<proteinExistence type="predicted"/>
<dbReference type="HOGENOM" id="CLU_009683_4_0_1"/>
<dbReference type="RefSeq" id="XP_052905309.1">
    <property type="nucleotide sequence ID" value="XM_053048549.1"/>
</dbReference>
<dbReference type="GeneID" id="77675881"/>
<gene>
    <name evidence="1" type="ORF">NESG_00908</name>
</gene>
<dbReference type="EMBL" id="AKIJ01000002">
    <property type="protein sequence ID" value="KFG26754.1"/>
    <property type="molecule type" value="Genomic_DNA"/>
</dbReference>
<comment type="caution">
    <text evidence="1">The sequence shown here is derived from an EMBL/GenBank/DDBJ whole genome shotgun (WGS) entry which is preliminary data.</text>
</comment>
<organism evidence="1 2">
    <name type="scientific">Nematocida ausubeli (strain ATCC PRA-371 / ERTm2)</name>
    <name type="common">Nematode killer fungus</name>
    <dbReference type="NCBI Taxonomy" id="1913371"/>
    <lineage>
        <taxon>Eukaryota</taxon>
        <taxon>Fungi</taxon>
        <taxon>Fungi incertae sedis</taxon>
        <taxon>Microsporidia</taxon>
        <taxon>Nematocida</taxon>
    </lineage>
</organism>
<reference evidence="1 2" key="1">
    <citation type="journal article" date="2014" name="Genome Announc.">
        <title>Genome Sequence of the Microsporidian Species Nematocida sp1 Strain ERTm6 (ATCC PRA-372).</title>
        <authorList>
            <person name="Bakowski M.A."/>
            <person name="Priest M."/>
            <person name="Young S."/>
            <person name="Cuomo C.A."/>
            <person name="Troemel E.R."/>
        </authorList>
    </citation>
    <scope>NUCLEOTIDE SEQUENCE [LARGE SCALE GENOMIC DNA]</scope>
    <source>
        <strain evidence="1 2">ERTm6</strain>
    </source>
</reference>
<evidence type="ECO:0000313" key="1">
    <source>
        <dbReference type="EMBL" id="KFG26754.1"/>
    </source>
</evidence>
<accession>A0A086J3N6</accession>
<evidence type="ECO:0000313" key="2">
    <source>
        <dbReference type="Proteomes" id="UP000054524"/>
    </source>
</evidence>
<dbReference type="AlphaFoldDB" id="A0A086J3N6"/>